<organism evidence="3 4">
    <name type="scientific">Phragmitibacter flavus</name>
    <dbReference type="NCBI Taxonomy" id="2576071"/>
    <lineage>
        <taxon>Bacteria</taxon>
        <taxon>Pseudomonadati</taxon>
        <taxon>Verrucomicrobiota</taxon>
        <taxon>Verrucomicrobiia</taxon>
        <taxon>Verrucomicrobiales</taxon>
        <taxon>Verrucomicrobiaceae</taxon>
        <taxon>Phragmitibacter</taxon>
    </lineage>
</organism>
<keyword evidence="4" id="KW-1185">Reference proteome</keyword>
<dbReference type="EMBL" id="VAUV01000009">
    <property type="protein sequence ID" value="TLD70331.1"/>
    <property type="molecule type" value="Genomic_DNA"/>
</dbReference>
<evidence type="ECO:0000313" key="4">
    <source>
        <dbReference type="Proteomes" id="UP000306196"/>
    </source>
</evidence>
<comment type="caution">
    <text evidence="3">The sequence shown here is derived from an EMBL/GenBank/DDBJ whole genome shotgun (WGS) entry which is preliminary data.</text>
</comment>
<dbReference type="Pfam" id="PF02604">
    <property type="entry name" value="PhdYeFM_antitox"/>
    <property type="match status" value="1"/>
</dbReference>
<evidence type="ECO:0000256" key="1">
    <source>
        <dbReference type="ARBA" id="ARBA00009981"/>
    </source>
</evidence>
<protein>
    <recommendedName>
        <fullName evidence="2">Antitoxin</fullName>
    </recommendedName>
</protein>
<comment type="similarity">
    <text evidence="1 2">Belongs to the phD/YefM antitoxin family.</text>
</comment>
<accession>A0A5R8KDF4</accession>
<evidence type="ECO:0000313" key="3">
    <source>
        <dbReference type="EMBL" id="TLD70331.1"/>
    </source>
</evidence>
<dbReference type="InterPro" id="IPR036165">
    <property type="entry name" value="YefM-like_sf"/>
</dbReference>
<proteinExistence type="inferred from homology"/>
<evidence type="ECO:0000256" key="2">
    <source>
        <dbReference type="RuleBase" id="RU362080"/>
    </source>
</evidence>
<gene>
    <name evidence="3" type="ORF">FEM03_14205</name>
</gene>
<dbReference type="Gene3D" id="3.40.1620.10">
    <property type="entry name" value="YefM-like domain"/>
    <property type="match status" value="1"/>
</dbReference>
<comment type="function">
    <text evidence="2">Antitoxin component of a type II toxin-antitoxin (TA) system.</text>
</comment>
<dbReference type="Proteomes" id="UP000306196">
    <property type="component" value="Unassembled WGS sequence"/>
</dbReference>
<sequence length="101" mass="11383">MKFNVLSEFCMQIHVEDIHALTEFQRNAKAHLARVNRTGRPEVLTVNGKAEAVLLGRRSYEQVLEALEELGTLKAIRRGISEMEGGQTLDAATAHQRLREL</sequence>
<reference evidence="3 4" key="1">
    <citation type="submission" date="2019-05" db="EMBL/GenBank/DDBJ databases">
        <title>Verrucobacter flavum gen. nov., sp. nov. a new member of the family Verrucomicrobiaceae.</title>
        <authorList>
            <person name="Szuroczki S."/>
            <person name="Abbaszade G."/>
            <person name="Szabo A."/>
            <person name="Felfoldi T."/>
            <person name="Schumann P."/>
            <person name="Boka K."/>
            <person name="Keki Z."/>
            <person name="Toumi M."/>
            <person name="Toth E."/>
        </authorList>
    </citation>
    <scope>NUCLEOTIDE SEQUENCE [LARGE SCALE GENOMIC DNA]</scope>
    <source>
        <strain evidence="3 4">MG-N-17</strain>
    </source>
</reference>
<dbReference type="OrthoDB" id="7069202at2"/>
<dbReference type="SUPFAM" id="SSF143120">
    <property type="entry name" value="YefM-like"/>
    <property type="match status" value="1"/>
</dbReference>
<dbReference type="NCBIfam" id="TIGR01552">
    <property type="entry name" value="phd_fam"/>
    <property type="match status" value="1"/>
</dbReference>
<name>A0A5R8KDF4_9BACT</name>
<dbReference type="InterPro" id="IPR006442">
    <property type="entry name" value="Antitoxin_Phd/YefM"/>
</dbReference>
<dbReference type="AlphaFoldDB" id="A0A5R8KDF4"/>